<reference evidence="16 17" key="1">
    <citation type="submission" date="2014-04" db="EMBL/GenBank/DDBJ databases">
        <authorList>
            <consortium name="DOE Joint Genome Institute"/>
            <person name="Kuo A."/>
            <person name="Girlanda M."/>
            <person name="Perotto S."/>
            <person name="Kohler A."/>
            <person name="Nagy L.G."/>
            <person name="Floudas D."/>
            <person name="Copeland A."/>
            <person name="Barry K.W."/>
            <person name="Cichocki N."/>
            <person name="Veneault-Fourrey C."/>
            <person name="LaButti K."/>
            <person name="Lindquist E.A."/>
            <person name="Lipzen A."/>
            <person name="Lundell T."/>
            <person name="Morin E."/>
            <person name="Murat C."/>
            <person name="Sun H."/>
            <person name="Tunlid A."/>
            <person name="Henrissat B."/>
            <person name="Grigoriev I.V."/>
            <person name="Hibbett D.S."/>
            <person name="Martin F."/>
            <person name="Nordberg H.P."/>
            <person name="Cantor M.N."/>
            <person name="Hua S.X."/>
        </authorList>
    </citation>
    <scope>NUCLEOTIDE SEQUENCE [LARGE SCALE GENOMIC DNA]</scope>
    <source>
        <strain evidence="16 17">MUT 4182</strain>
    </source>
</reference>
<dbReference type="GO" id="GO:0016705">
    <property type="term" value="F:oxidoreductase activity, acting on paired donors, with incorporation or reduction of molecular oxygen"/>
    <property type="evidence" value="ECO:0007669"/>
    <property type="project" value="InterPro"/>
</dbReference>
<dbReference type="PRINTS" id="PR00463">
    <property type="entry name" value="EP450I"/>
</dbReference>
<dbReference type="STRING" id="1051891.A0A0C3L227"/>
<keyword evidence="17" id="KW-1185">Reference proteome</keyword>
<feature type="transmembrane region" description="Helical" evidence="15">
    <location>
        <begin position="6"/>
        <end position="24"/>
    </location>
</feature>
<evidence type="ECO:0000256" key="4">
    <source>
        <dbReference type="ARBA" id="ARBA00010617"/>
    </source>
</evidence>
<evidence type="ECO:0000256" key="2">
    <source>
        <dbReference type="ARBA" id="ARBA00004370"/>
    </source>
</evidence>
<dbReference type="PANTHER" id="PTHR46300">
    <property type="entry name" value="P450, PUTATIVE (EUROFUNG)-RELATED-RELATED"/>
    <property type="match status" value="1"/>
</dbReference>
<dbReference type="PROSITE" id="PS00086">
    <property type="entry name" value="CYTOCHROME_P450"/>
    <property type="match status" value="1"/>
</dbReference>
<keyword evidence="12 15" id="KW-0472">Membrane</keyword>
<dbReference type="Proteomes" id="UP000054248">
    <property type="component" value="Unassembled WGS sequence"/>
</dbReference>
<proteinExistence type="inferred from homology"/>
<organism evidence="16 17">
    <name type="scientific">Tulasnella calospora MUT 4182</name>
    <dbReference type="NCBI Taxonomy" id="1051891"/>
    <lineage>
        <taxon>Eukaryota</taxon>
        <taxon>Fungi</taxon>
        <taxon>Dikarya</taxon>
        <taxon>Basidiomycota</taxon>
        <taxon>Agaricomycotina</taxon>
        <taxon>Agaricomycetes</taxon>
        <taxon>Cantharellales</taxon>
        <taxon>Tulasnellaceae</taxon>
        <taxon>Tulasnella</taxon>
    </lineage>
</organism>
<comment type="subcellular location">
    <subcellularLocation>
        <location evidence="2">Membrane</location>
    </subcellularLocation>
</comment>
<dbReference type="PANTHER" id="PTHR46300:SF2">
    <property type="entry name" value="CYTOCHROME P450 MONOOXYGENASE ALNH-RELATED"/>
    <property type="match status" value="1"/>
</dbReference>
<keyword evidence="5 13" id="KW-0349">Heme</keyword>
<evidence type="ECO:0000256" key="10">
    <source>
        <dbReference type="ARBA" id="ARBA00023004"/>
    </source>
</evidence>
<dbReference type="CDD" id="cd11065">
    <property type="entry name" value="CYP64-like"/>
    <property type="match status" value="1"/>
</dbReference>
<evidence type="ECO:0008006" key="18">
    <source>
        <dbReference type="Google" id="ProtNLM"/>
    </source>
</evidence>
<dbReference type="EMBL" id="KN823003">
    <property type="protein sequence ID" value="KIO27803.1"/>
    <property type="molecule type" value="Genomic_DNA"/>
</dbReference>
<keyword evidence="6 15" id="KW-0812">Transmembrane</keyword>
<dbReference type="Gene3D" id="1.10.630.10">
    <property type="entry name" value="Cytochrome P450"/>
    <property type="match status" value="1"/>
</dbReference>
<comment type="similarity">
    <text evidence="4 14">Belongs to the cytochrome P450 family.</text>
</comment>
<dbReference type="HOGENOM" id="CLU_001570_2_1_1"/>
<evidence type="ECO:0000256" key="15">
    <source>
        <dbReference type="SAM" id="Phobius"/>
    </source>
</evidence>
<evidence type="ECO:0000256" key="12">
    <source>
        <dbReference type="ARBA" id="ARBA00023136"/>
    </source>
</evidence>
<dbReference type="InterPro" id="IPR050364">
    <property type="entry name" value="Cytochrome_P450_fung"/>
</dbReference>
<evidence type="ECO:0000256" key="7">
    <source>
        <dbReference type="ARBA" id="ARBA00022723"/>
    </source>
</evidence>
<evidence type="ECO:0000256" key="9">
    <source>
        <dbReference type="ARBA" id="ARBA00023002"/>
    </source>
</evidence>
<keyword evidence="7 13" id="KW-0479">Metal-binding</keyword>
<evidence type="ECO:0000256" key="13">
    <source>
        <dbReference type="PIRSR" id="PIRSR602401-1"/>
    </source>
</evidence>
<dbReference type="InterPro" id="IPR001128">
    <property type="entry name" value="Cyt_P450"/>
</dbReference>
<keyword evidence="8 15" id="KW-1133">Transmembrane helix</keyword>
<evidence type="ECO:0000313" key="16">
    <source>
        <dbReference type="EMBL" id="KIO27803.1"/>
    </source>
</evidence>
<evidence type="ECO:0000256" key="5">
    <source>
        <dbReference type="ARBA" id="ARBA00022617"/>
    </source>
</evidence>
<dbReference type="GO" id="GO:0016020">
    <property type="term" value="C:membrane"/>
    <property type="evidence" value="ECO:0007669"/>
    <property type="project" value="UniProtKB-SubCell"/>
</dbReference>
<evidence type="ECO:0000256" key="14">
    <source>
        <dbReference type="RuleBase" id="RU000461"/>
    </source>
</evidence>
<dbReference type="InterPro" id="IPR002401">
    <property type="entry name" value="Cyt_P450_E_grp-I"/>
</dbReference>
<comment type="cofactor">
    <cofactor evidence="1 13">
        <name>heme</name>
        <dbReference type="ChEBI" id="CHEBI:30413"/>
    </cofactor>
</comment>
<keyword evidence="10 13" id="KW-0408">Iron</keyword>
<dbReference type="InterPro" id="IPR017972">
    <property type="entry name" value="Cyt_P450_CS"/>
</dbReference>
<keyword evidence="9 14" id="KW-0560">Oxidoreductase</keyword>
<dbReference type="InterPro" id="IPR036396">
    <property type="entry name" value="Cyt_P450_sf"/>
</dbReference>
<dbReference type="OrthoDB" id="1103324at2759"/>
<reference evidence="17" key="2">
    <citation type="submission" date="2015-01" db="EMBL/GenBank/DDBJ databases">
        <title>Evolutionary Origins and Diversification of the Mycorrhizal Mutualists.</title>
        <authorList>
            <consortium name="DOE Joint Genome Institute"/>
            <consortium name="Mycorrhizal Genomics Consortium"/>
            <person name="Kohler A."/>
            <person name="Kuo A."/>
            <person name="Nagy L.G."/>
            <person name="Floudas D."/>
            <person name="Copeland A."/>
            <person name="Barry K.W."/>
            <person name="Cichocki N."/>
            <person name="Veneault-Fourrey C."/>
            <person name="LaButti K."/>
            <person name="Lindquist E.A."/>
            <person name="Lipzen A."/>
            <person name="Lundell T."/>
            <person name="Morin E."/>
            <person name="Murat C."/>
            <person name="Riley R."/>
            <person name="Ohm R."/>
            <person name="Sun H."/>
            <person name="Tunlid A."/>
            <person name="Henrissat B."/>
            <person name="Grigoriev I.V."/>
            <person name="Hibbett D.S."/>
            <person name="Martin F."/>
        </authorList>
    </citation>
    <scope>NUCLEOTIDE SEQUENCE [LARGE SCALE GENOMIC DNA]</scope>
    <source>
        <strain evidence="17">MUT 4182</strain>
    </source>
</reference>
<name>A0A0C3L227_9AGAM</name>
<comment type="pathway">
    <text evidence="3">Secondary metabolite biosynthesis.</text>
</comment>
<dbReference type="Pfam" id="PF00067">
    <property type="entry name" value="p450"/>
    <property type="match status" value="1"/>
</dbReference>
<dbReference type="GO" id="GO:0020037">
    <property type="term" value="F:heme binding"/>
    <property type="evidence" value="ECO:0007669"/>
    <property type="project" value="InterPro"/>
</dbReference>
<evidence type="ECO:0000256" key="8">
    <source>
        <dbReference type="ARBA" id="ARBA00022989"/>
    </source>
</evidence>
<dbReference type="SUPFAM" id="SSF48264">
    <property type="entry name" value="Cytochrome P450"/>
    <property type="match status" value="1"/>
</dbReference>
<evidence type="ECO:0000256" key="6">
    <source>
        <dbReference type="ARBA" id="ARBA00022692"/>
    </source>
</evidence>
<evidence type="ECO:0000256" key="3">
    <source>
        <dbReference type="ARBA" id="ARBA00005179"/>
    </source>
</evidence>
<gene>
    <name evidence="16" type="ORF">M407DRAFT_22978</name>
</gene>
<feature type="binding site" description="axial binding residue" evidence="13">
    <location>
        <position position="450"/>
    </location>
    <ligand>
        <name>heme</name>
        <dbReference type="ChEBI" id="CHEBI:30413"/>
    </ligand>
    <ligandPart>
        <name>Fe</name>
        <dbReference type="ChEBI" id="CHEBI:18248"/>
    </ligandPart>
</feature>
<sequence>MSTSSLIITAAGALAIAGLTLVVFRVGRREAGLPPGPPTVPILGNLHVFPTVRMHVKFTEWARVYGEIFSLKLVDGTVTVLSSLEAVWHVLEHQHHVTSNRPPSTIARMVADDLHFPTLNPDTRWKSYHRAAKVILSSSAAERHKPVIEAEVCQLLYDFLNEPEGFFDHARRCSTSITLSIVCGKRAPRHSTPYVKEFYRMMSDWIRLLESGAALDLVPPLRYLPEILAPWKAEVRKVRQWMQELYMSPVKECEERETKGTSNGCALEAIRENAGDWKLTRSMVGFLGGVLVEAGSDTTALSMHNMILMATAHQGAQRLAHEEIDRVVGNDRLPCYDDLSRMPYVKAFILEVSRLKPTAPLGFAHAASGDAMHKGYRIPQGSMIFLNYWAISRDPALFDDPEKFMPERYIEHPQGFGKAIRTRAEQSSPDEDSFLRIWPSVAFGAGKRKCPGMYLGQNILNLAVVRLLWAFSFNQPRDSSGKELDIDIWNDKPGILGAPFPFDCRIQVRSPKHAEIIRQSYRDSASVFEPFEQELGEADREWVAASRVD</sequence>
<evidence type="ECO:0000256" key="1">
    <source>
        <dbReference type="ARBA" id="ARBA00001971"/>
    </source>
</evidence>
<accession>A0A0C3L227</accession>
<protein>
    <recommendedName>
        <fullName evidence="18">Cytochrome P450</fullName>
    </recommendedName>
</protein>
<keyword evidence="11 14" id="KW-0503">Monooxygenase</keyword>
<dbReference type="AlphaFoldDB" id="A0A0C3L227"/>
<evidence type="ECO:0000313" key="17">
    <source>
        <dbReference type="Proteomes" id="UP000054248"/>
    </source>
</evidence>
<dbReference type="GO" id="GO:0005506">
    <property type="term" value="F:iron ion binding"/>
    <property type="evidence" value="ECO:0007669"/>
    <property type="project" value="InterPro"/>
</dbReference>
<evidence type="ECO:0000256" key="11">
    <source>
        <dbReference type="ARBA" id="ARBA00023033"/>
    </source>
</evidence>
<dbReference type="GO" id="GO:0004497">
    <property type="term" value="F:monooxygenase activity"/>
    <property type="evidence" value="ECO:0007669"/>
    <property type="project" value="UniProtKB-KW"/>
</dbReference>